<gene>
    <name evidence="4" type="ORF">IAD42_09110</name>
</gene>
<comment type="caution">
    <text evidence="4">The sequence shown here is derived from an EMBL/GenBank/DDBJ whole genome shotgun (WGS) entry which is preliminary data.</text>
</comment>
<evidence type="ECO:0000313" key="5">
    <source>
        <dbReference type="Proteomes" id="UP000886876"/>
    </source>
</evidence>
<reference evidence="4" key="1">
    <citation type="submission" date="2020-10" db="EMBL/GenBank/DDBJ databases">
        <authorList>
            <person name="Gilroy R."/>
        </authorList>
    </citation>
    <scope>NUCLEOTIDE SEQUENCE</scope>
    <source>
        <strain evidence="4">ChiHecec3B27-6122</strain>
    </source>
</reference>
<evidence type="ECO:0000259" key="3">
    <source>
        <dbReference type="Pfam" id="PF13309"/>
    </source>
</evidence>
<feature type="domain" description="Transcriptional regulator DauR-like HTH" evidence="3">
    <location>
        <begin position="142"/>
        <end position="203"/>
    </location>
</feature>
<feature type="domain" description="YheO-like" evidence="2">
    <location>
        <begin position="7"/>
        <end position="115"/>
    </location>
</feature>
<dbReference type="Proteomes" id="UP000886876">
    <property type="component" value="Unassembled WGS sequence"/>
</dbReference>
<sequence length="234" mass="26143">MGDSDFLDRLVENLAAFLGSDCEIALHDFTHGYDSTIVKLINGHVSGRTVGCPPTNLFFEKVMGREGPISDVPVYFTKDNGRVFKSSTTFIFDKKRNVTGAVCINMDVTRLLLAQQNVCDFVGYDASENRGEQYAQSLNEIVEQYLQAAENEIGKPATEMNKSEKKRALAFLDSKGVFQIVKANVRLCEYFGISKFTLYSYLDEVRRNSRQDRESEQDGVLSGSDVDNGPSQMV</sequence>
<reference evidence="4" key="2">
    <citation type="journal article" date="2021" name="PeerJ">
        <title>Extensive microbial diversity within the chicken gut microbiome revealed by metagenomics and culture.</title>
        <authorList>
            <person name="Gilroy R."/>
            <person name="Ravi A."/>
            <person name="Getino M."/>
            <person name="Pursley I."/>
            <person name="Horton D.L."/>
            <person name="Alikhan N.F."/>
            <person name="Baker D."/>
            <person name="Gharbi K."/>
            <person name="Hall N."/>
            <person name="Watson M."/>
            <person name="Adriaenssens E.M."/>
            <person name="Foster-Nyarko E."/>
            <person name="Jarju S."/>
            <person name="Secka A."/>
            <person name="Antonio M."/>
            <person name="Oren A."/>
            <person name="Chaudhuri R.R."/>
            <person name="La Ragione R."/>
            <person name="Hildebrand F."/>
            <person name="Pallen M.J."/>
        </authorList>
    </citation>
    <scope>NUCLEOTIDE SEQUENCE</scope>
    <source>
        <strain evidence="4">ChiHecec3B27-6122</strain>
    </source>
</reference>
<name>A0A9D1G6J2_9FIRM</name>
<organism evidence="4 5">
    <name type="scientific">Candidatus Scatomorpha pullistercoris</name>
    <dbReference type="NCBI Taxonomy" id="2840929"/>
    <lineage>
        <taxon>Bacteria</taxon>
        <taxon>Bacillati</taxon>
        <taxon>Bacillota</taxon>
        <taxon>Clostridia</taxon>
        <taxon>Eubacteriales</taxon>
        <taxon>Candidatus Scatomorpha</taxon>
    </lineage>
</organism>
<dbReference type="AlphaFoldDB" id="A0A9D1G6J2"/>
<proteinExistence type="predicted"/>
<dbReference type="InterPro" id="IPR039445">
    <property type="entry name" value="DauR-like_HTH"/>
</dbReference>
<evidence type="ECO:0000256" key="1">
    <source>
        <dbReference type="SAM" id="MobiDB-lite"/>
    </source>
</evidence>
<dbReference type="Pfam" id="PF08348">
    <property type="entry name" value="PAS_6"/>
    <property type="match status" value="1"/>
</dbReference>
<accession>A0A9D1G6J2</accession>
<feature type="region of interest" description="Disordered" evidence="1">
    <location>
        <begin position="209"/>
        <end position="234"/>
    </location>
</feature>
<evidence type="ECO:0000313" key="4">
    <source>
        <dbReference type="EMBL" id="HIS98121.1"/>
    </source>
</evidence>
<dbReference type="Pfam" id="PF13309">
    <property type="entry name" value="HTH_22"/>
    <property type="match status" value="1"/>
</dbReference>
<evidence type="ECO:0000259" key="2">
    <source>
        <dbReference type="Pfam" id="PF08348"/>
    </source>
</evidence>
<dbReference type="InterPro" id="IPR039446">
    <property type="entry name" value="DauR-like"/>
</dbReference>
<protein>
    <submittedName>
        <fullName evidence="4">Transcriptional regulator</fullName>
    </submittedName>
</protein>
<dbReference type="InterPro" id="IPR013559">
    <property type="entry name" value="YheO"/>
</dbReference>
<dbReference type="PANTHER" id="PTHR35568:SF1">
    <property type="entry name" value="TRANSCRIPTIONAL REGULATOR DAUR"/>
    <property type="match status" value="1"/>
</dbReference>
<dbReference type="EMBL" id="DVJS01000227">
    <property type="protein sequence ID" value="HIS98121.1"/>
    <property type="molecule type" value="Genomic_DNA"/>
</dbReference>
<dbReference type="PANTHER" id="PTHR35568">
    <property type="entry name" value="TRANSCRIPTIONAL REGULATOR DAUR"/>
    <property type="match status" value="1"/>
</dbReference>